<evidence type="ECO:0000256" key="1">
    <source>
        <dbReference type="ARBA" id="ARBA00004323"/>
    </source>
</evidence>
<dbReference type="PANTHER" id="PTHR20961">
    <property type="entry name" value="GLYCOSYLTRANSFERASE"/>
    <property type="match status" value="1"/>
</dbReference>
<gene>
    <name evidence="9" type="ORF">C4D60_Mb01t15560</name>
</gene>
<dbReference type="GO" id="GO:0000139">
    <property type="term" value="C:Golgi membrane"/>
    <property type="evidence" value="ECO:0007669"/>
    <property type="project" value="UniProtKB-SubCell"/>
</dbReference>
<evidence type="ECO:0000256" key="3">
    <source>
        <dbReference type="ARBA" id="ARBA00022676"/>
    </source>
</evidence>
<reference evidence="9 10" key="1">
    <citation type="journal article" date="2019" name="Nat. Plants">
        <title>Genome sequencing of Musa balbisiana reveals subgenome evolution and function divergence in polyploid bananas.</title>
        <authorList>
            <person name="Yao X."/>
        </authorList>
    </citation>
    <scope>NUCLEOTIDE SEQUENCE [LARGE SCALE GENOMIC DNA]</scope>
    <source>
        <strain evidence="10">cv. DH-PKW</strain>
        <tissue evidence="9">Leaves</tissue>
    </source>
</reference>
<comment type="subcellular location">
    <subcellularLocation>
        <location evidence="1">Golgi apparatus membrane</location>
        <topology evidence="1">Single-pass type II membrane protein</topology>
    </subcellularLocation>
</comment>
<dbReference type="Proteomes" id="UP000317650">
    <property type="component" value="Chromosome 1"/>
</dbReference>
<dbReference type="InterPro" id="IPR049625">
    <property type="entry name" value="Glyco_transf_61_cat"/>
</dbReference>
<comment type="caution">
    <text evidence="9">The sequence shown here is derived from an EMBL/GenBank/DDBJ whole genome shotgun (WGS) entry which is preliminary data.</text>
</comment>
<evidence type="ECO:0000256" key="6">
    <source>
        <dbReference type="SAM" id="MobiDB-lite"/>
    </source>
</evidence>
<keyword evidence="4" id="KW-0808">Transferase</keyword>
<dbReference type="STRING" id="52838.A0A4S8JMU2"/>
<evidence type="ECO:0000256" key="5">
    <source>
        <dbReference type="ARBA" id="ARBA00023180"/>
    </source>
</evidence>
<accession>A0A4S8JMU2</accession>
<keyword evidence="7" id="KW-1133">Transmembrane helix</keyword>
<dbReference type="AlphaFoldDB" id="A0A4S8JMU2"/>
<evidence type="ECO:0000313" key="9">
    <source>
        <dbReference type="EMBL" id="THU63420.1"/>
    </source>
</evidence>
<feature type="domain" description="Glycosyltransferase 61 catalytic" evidence="8">
    <location>
        <begin position="222"/>
        <end position="412"/>
    </location>
</feature>
<evidence type="ECO:0000256" key="7">
    <source>
        <dbReference type="SAM" id="Phobius"/>
    </source>
</evidence>
<protein>
    <recommendedName>
        <fullName evidence="8">Glycosyltransferase 61 catalytic domain-containing protein</fullName>
    </recommendedName>
</protein>
<keyword evidence="5" id="KW-0325">Glycoprotein</keyword>
<keyword evidence="3" id="KW-0328">Glycosyltransferase</keyword>
<evidence type="ECO:0000313" key="10">
    <source>
        <dbReference type="Proteomes" id="UP000317650"/>
    </source>
</evidence>
<evidence type="ECO:0000259" key="8">
    <source>
        <dbReference type="Pfam" id="PF04577"/>
    </source>
</evidence>
<dbReference type="PANTHER" id="PTHR20961:SF144">
    <property type="entry name" value="OS01G0119100 PROTEIN"/>
    <property type="match status" value="1"/>
</dbReference>
<proteinExistence type="predicted"/>
<feature type="compositionally biased region" description="Basic and acidic residues" evidence="6">
    <location>
        <begin position="62"/>
        <end position="78"/>
    </location>
</feature>
<evidence type="ECO:0000256" key="4">
    <source>
        <dbReference type="ARBA" id="ARBA00022679"/>
    </source>
</evidence>
<keyword evidence="10" id="KW-1185">Reference proteome</keyword>
<dbReference type="GO" id="GO:0016763">
    <property type="term" value="F:pentosyltransferase activity"/>
    <property type="evidence" value="ECO:0007669"/>
    <property type="project" value="UniProtKB-ARBA"/>
</dbReference>
<name>A0A4S8JMU2_MUSBA</name>
<dbReference type="EMBL" id="PYDT01000004">
    <property type="protein sequence ID" value="THU63420.1"/>
    <property type="molecule type" value="Genomic_DNA"/>
</dbReference>
<feature type="region of interest" description="Disordered" evidence="6">
    <location>
        <begin position="62"/>
        <end position="116"/>
    </location>
</feature>
<keyword evidence="7" id="KW-0472">Membrane</keyword>
<sequence length="506" mass="57676">MGYEKTVVRNLSRIEARKLGLALLVGCCVVILTYFISMSETSVDRRLSVAYRVRNNEAVEGKIRLQNQERGRKTEDQHGNTADESVHRKNSSTIPHSITKEEKREPKQPEAEKIHAPKIEDRMIQMMKPICDLNNPRTEFCEMKGDVRIHGKSSSVVFVSPHQPREEQWKVVPYVRKQMENIPKVTVRAAANGGASAILPRCTVNQAVPAIVFALGGFTGNYYHDFTDVLLPLFLTARQFDGDVQFLITNIQPWWLHKYQPIIKRLTRYELVDLDHSDEVLCHPHVLVGLRFHNDLIIDPAQAPNAYSMLDFTEFLRGTYSLPRDHAISLREHPTKKPRLLVVERKGKRRFTNVPEIVRMAEASGFEVVRTDAKFGDVAGFASVVNSCDAIMGVHGAGLTNFVFLPKNAVLIQIVPCCELEGMASHTFRFPSSDAGLHYLEYNITVEESTLLDLYPRDHPVFTDPQSLHRQGFFKMGDVYLAKQNVRLDVNRFRPFLLKTMDLLRQ</sequence>
<evidence type="ECO:0000256" key="2">
    <source>
        <dbReference type="ARBA" id="ARBA00004881"/>
    </source>
</evidence>
<feature type="transmembrane region" description="Helical" evidence="7">
    <location>
        <begin position="19"/>
        <end position="37"/>
    </location>
</feature>
<organism evidence="9 10">
    <name type="scientific">Musa balbisiana</name>
    <name type="common">Banana</name>
    <dbReference type="NCBI Taxonomy" id="52838"/>
    <lineage>
        <taxon>Eukaryota</taxon>
        <taxon>Viridiplantae</taxon>
        <taxon>Streptophyta</taxon>
        <taxon>Embryophyta</taxon>
        <taxon>Tracheophyta</taxon>
        <taxon>Spermatophyta</taxon>
        <taxon>Magnoliopsida</taxon>
        <taxon>Liliopsida</taxon>
        <taxon>Zingiberales</taxon>
        <taxon>Musaceae</taxon>
        <taxon>Musa</taxon>
    </lineage>
</organism>
<feature type="compositionally biased region" description="Basic and acidic residues" evidence="6">
    <location>
        <begin position="98"/>
        <end position="116"/>
    </location>
</feature>
<dbReference type="Pfam" id="PF04577">
    <property type="entry name" value="Glyco_transf_61"/>
    <property type="match status" value="1"/>
</dbReference>
<dbReference type="InterPro" id="IPR007657">
    <property type="entry name" value="Glycosyltransferase_61"/>
</dbReference>
<keyword evidence="7" id="KW-0812">Transmembrane</keyword>
<comment type="pathway">
    <text evidence="2">Glycan metabolism.</text>
</comment>